<feature type="region of interest" description="Disordered" evidence="1">
    <location>
        <begin position="55"/>
        <end position="143"/>
    </location>
</feature>
<feature type="region of interest" description="Disordered" evidence="1">
    <location>
        <begin position="1"/>
        <end position="32"/>
    </location>
</feature>
<organism evidence="2 3">
    <name type="scientific">Exidia glandulosa HHB12029</name>
    <dbReference type="NCBI Taxonomy" id="1314781"/>
    <lineage>
        <taxon>Eukaryota</taxon>
        <taxon>Fungi</taxon>
        <taxon>Dikarya</taxon>
        <taxon>Basidiomycota</taxon>
        <taxon>Agaricomycotina</taxon>
        <taxon>Agaricomycetes</taxon>
        <taxon>Auriculariales</taxon>
        <taxon>Exidiaceae</taxon>
        <taxon>Exidia</taxon>
    </lineage>
</organism>
<name>A0A165LW26_EXIGL</name>
<keyword evidence="3" id="KW-1185">Reference proteome</keyword>
<accession>A0A165LW26</accession>
<evidence type="ECO:0000313" key="2">
    <source>
        <dbReference type="EMBL" id="KZV98411.1"/>
    </source>
</evidence>
<gene>
    <name evidence="2" type="ORF">EXIGLDRAFT_308297</name>
</gene>
<dbReference type="AlphaFoldDB" id="A0A165LW26"/>
<dbReference type="EMBL" id="KV425919">
    <property type="protein sequence ID" value="KZV98411.1"/>
    <property type="molecule type" value="Genomic_DNA"/>
</dbReference>
<dbReference type="InParanoid" id="A0A165LW26"/>
<evidence type="ECO:0000256" key="1">
    <source>
        <dbReference type="SAM" id="MobiDB-lite"/>
    </source>
</evidence>
<evidence type="ECO:0000313" key="3">
    <source>
        <dbReference type="Proteomes" id="UP000077266"/>
    </source>
</evidence>
<protein>
    <recommendedName>
        <fullName evidence="4">Zn(2)-C6 fungal-type domain-containing protein</fullName>
    </recommendedName>
</protein>
<evidence type="ECO:0008006" key="4">
    <source>
        <dbReference type="Google" id="ProtNLM"/>
    </source>
</evidence>
<reference evidence="2 3" key="1">
    <citation type="journal article" date="2016" name="Mol. Biol. Evol.">
        <title>Comparative Genomics of Early-Diverging Mushroom-Forming Fungi Provides Insights into the Origins of Lignocellulose Decay Capabilities.</title>
        <authorList>
            <person name="Nagy L.G."/>
            <person name="Riley R."/>
            <person name="Tritt A."/>
            <person name="Adam C."/>
            <person name="Daum C."/>
            <person name="Floudas D."/>
            <person name="Sun H."/>
            <person name="Yadav J.S."/>
            <person name="Pangilinan J."/>
            <person name="Larsson K.H."/>
            <person name="Matsuura K."/>
            <person name="Barry K."/>
            <person name="Labutti K."/>
            <person name="Kuo R."/>
            <person name="Ohm R.A."/>
            <person name="Bhattacharya S.S."/>
            <person name="Shirouzu T."/>
            <person name="Yoshinaga Y."/>
            <person name="Martin F.M."/>
            <person name="Grigoriev I.V."/>
            <person name="Hibbett D.S."/>
        </authorList>
    </citation>
    <scope>NUCLEOTIDE SEQUENCE [LARGE SCALE GENOMIC DNA]</scope>
    <source>
        <strain evidence="2 3">HHB12029</strain>
    </source>
</reference>
<proteinExistence type="predicted"/>
<sequence>MTLHATSSEADPLHLTSASSERGGIASSPPKTHFSDAQLMFNHNMELFFREDCRLFEDDPTPPPRPRPSAHTPVTAAAPGHVHVKRKLSPATDADLDSPTLDTQPAGSLFASEPSSQKAILSRPRIGRPALAGASSSSSRSKPYALIPKLPCTRCARTGRECRTQIVGGACSACRRLKHKCSISVGRGHGQVQKSEGRAKF</sequence>
<dbReference type="Proteomes" id="UP000077266">
    <property type="component" value="Unassembled WGS sequence"/>
</dbReference>